<accession>A0ABQ7Q7Q8</accession>
<dbReference type="EMBL" id="JAHIBW010000020">
    <property type="protein sequence ID" value="KAG7301130.1"/>
    <property type="molecule type" value="Genomic_DNA"/>
</dbReference>
<keyword evidence="4" id="KW-1185">Reference proteome</keyword>
<dbReference type="EMBL" id="JAHIBW010000008">
    <property type="protein sequence ID" value="KAG7308748.1"/>
    <property type="molecule type" value="Genomic_DNA"/>
</dbReference>
<evidence type="ECO:0000313" key="1">
    <source>
        <dbReference type="EMBL" id="KAG7297726.1"/>
    </source>
</evidence>
<name>A0ABQ7Q7Q8_PLUXY</name>
<dbReference type="Proteomes" id="UP000823941">
    <property type="component" value="Chromosome 20"/>
</dbReference>
<evidence type="ECO:0000313" key="4">
    <source>
        <dbReference type="Proteomes" id="UP000823941"/>
    </source>
</evidence>
<dbReference type="Proteomes" id="UP000823941">
    <property type="component" value="Chromosome 25"/>
</dbReference>
<evidence type="ECO:0000313" key="2">
    <source>
        <dbReference type="EMBL" id="KAG7301130.1"/>
    </source>
</evidence>
<reference evidence="2 4" key="1">
    <citation type="submission" date="2021-06" db="EMBL/GenBank/DDBJ databases">
        <title>A haploid diamondback moth (Plutella xylostella L.) genome assembly resolves 31 chromosomes and identifies a diamide resistance mutation.</title>
        <authorList>
            <person name="Ward C.M."/>
            <person name="Perry K.D."/>
            <person name="Baker G."/>
            <person name="Powis K."/>
            <person name="Heckel D.G."/>
            <person name="Baxter S.W."/>
        </authorList>
    </citation>
    <scope>NUCLEOTIDE SEQUENCE [LARGE SCALE GENOMIC DNA]</scope>
    <source>
        <strain evidence="2 4">LV</strain>
        <tissue evidence="2">Single pupa</tissue>
    </source>
</reference>
<dbReference type="EMBL" id="JAHIBW010000025">
    <property type="protein sequence ID" value="KAG7297726.1"/>
    <property type="molecule type" value="Genomic_DNA"/>
</dbReference>
<evidence type="ECO:0000313" key="3">
    <source>
        <dbReference type="EMBL" id="KAG7308748.1"/>
    </source>
</evidence>
<comment type="caution">
    <text evidence="2">The sequence shown here is derived from an EMBL/GenBank/DDBJ whole genome shotgun (WGS) entry which is preliminary data.</text>
</comment>
<protein>
    <submittedName>
        <fullName evidence="2">Uncharacterized protein</fullName>
    </submittedName>
</protein>
<gene>
    <name evidence="3" type="ORF">JYU34_005979</name>
    <name evidence="2" type="ORF">JYU34_015547</name>
    <name evidence="1" type="ORF">JYU34_018444</name>
</gene>
<sequence>MEVVFDEPGFQVVLDEPVCQVVFDEPGFQVVLDEPVCQVVFDEPGFQVVFDEPGFSGGLRRAWVSGGH</sequence>
<proteinExistence type="predicted"/>
<dbReference type="Proteomes" id="UP000823941">
    <property type="component" value="Chromosome 8"/>
</dbReference>
<organism evidence="2 4">
    <name type="scientific">Plutella xylostella</name>
    <name type="common">Diamondback moth</name>
    <name type="synonym">Plutella maculipennis</name>
    <dbReference type="NCBI Taxonomy" id="51655"/>
    <lineage>
        <taxon>Eukaryota</taxon>
        <taxon>Metazoa</taxon>
        <taxon>Ecdysozoa</taxon>
        <taxon>Arthropoda</taxon>
        <taxon>Hexapoda</taxon>
        <taxon>Insecta</taxon>
        <taxon>Pterygota</taxon>
        <taxon>Neoptera</taxon>
        <taxon>Endopterygota</taxon>
        <taxon>Lepidoptera</taxon>
        <taxon>Glossata</taxon>
        <taxon>Ditrysia</taxon>
        <taxon>Yponomeutoidea</taxon>
        <taxon>Plutellidae</taxon>
        <taxon>Plutella</taxon>
    </lineage>
</organism>